<accession>A0A1F4V4A0</accession>
<dbReference type="PANTHER" id="PTHR30619">
    <property type="entry name" value="DNA INTERNALIZATION/COMPETENCE PROTEIN COMEC/REC2"/>
    <property type="match status" value="1"/>
</dbReference>
<feature type="transmembrane region" description="Helical" evidence="6">
    <location>
        <begin position="284"/>
        <end position="312"/>
    </location>
</feature>
<evidence type="ECO:0000313" key="8">
    <source>
        <dbReference type="EMBL" id="OGC51998.1"/>
    </source>
</evidence>
<name>A0A1F4V4A0_UNCKA</name>
<evidence type="ECO:0000256" key="1">
    <source>
        <dbReference type="ARBA" id="ARBA00004651"/>
    </source>
</evidence>
<keyword evidence="4 6" id="KW-1133">Transmembrane helix</keyword>
<dbReference type="GO" id="GO:0005886">
    <property type="term" value="C:plasma membrane"/>
    <property type="evidence" value="ECO:0007669"/>
    <property type="project" value="UniProtKB-SubCell"/>
</dbReference>
<feature type="transmembrane region" description="Helical" evidence="6">
    <location>
        <begin position="196"/>
        <end position="214"/>
    </location>
</feature>
<evidence type="ECO:0000256" key="4">
    <source>
        <dbReference type="ARBA" id="ARBA00022989"/>
    </source>
</evidence>
<feature type="transmembrane region" description="Helical" evidence="6">
    <location>
        <begin position="220"/>
        <end position="239"/>
    </location>
</feature>
<evidence type="ECO:0000256" key="5">
    <source>
        <dbReference type="ARBA" id="ARBA00023136"/>
    </source>
</evidence>
<protein>
    <recommendedName>
        <fullName evidence="7">ComEC/Rec2-related protein domain-containing protein</fullName>
    </recommendedName>
</protein>
<comment type="caution">
    <text evidence="8">The sequence shown here is derived from an EMBL/GenBank/DDBJ whole genome shotgun (WGS) entry which is preliminary data.</text>
</comment>
<evidence type="ECO:0000313" key="9">
    <source>
        <dbReference type="Proteomes" id="UP000178771"/>
    </source>
</evidence>
<evidence type="ECO:0000259" key="7">
    <source>
        <dbReference type="Pfam" id="PF03772"/>
    </source>
</evidence>
<dbReference type="Pfam" id="PF03772">
    <property type="entry name" value="Competence"/>
    <property type="match status" value="1"/>
</dbReference>
<evidence type="ECO:0000256" key="2">
    <source>
        <dbReference type="ARBA" id="ARBA00022475"/>
    </source>
</evidence>
<gene>
    <name evidence="8" type="ORF">A2982_00045</name>
</gene>
<keyword evidence="5 6" id="KW-0472">Membrane</keyword>
<comment type="subcellular location">
    <subcellularLocation>
        <location evidence="1">Cell membrane</location>
        <topology evidence="1">Multi-pass membrane protein</topology>
    </subcellularLocation>
</comment>
<dbReference type="NCBIfam" id="TIGR00360">
    <property type="entry name" value="ComEC_N-term"/>
    <property type="match status" value="1"/>
</dbReference>
<keyword evidence="3 6" id="KW-0812">Transmembrane</keyword>
<dbReference type="STRING" id="1802624.A2982_00045"/>
<feature type="transmembrane region" description="Helical" evidence="6">
    <location>
        <begin position="122"/>
        <end position="145"/>
    </location>
</feature>
<dbReference type="Proteomes" id="UP000178771">
    <property type="component" value="Unassembled WGS sequence"/>
</dbReference>
<dbReference type="PANTHER" id="PTHR30619:SF1">
    <property type="entry name" value="RECOMBINATION PROTEIN 2"/>
    <property type="match status" value="1"/>
</dbReference>
<dbReference type="EMBL" id="MEVH01000007">
    <property type="protein sequence ID" value="OGC51998.1"/>
    <property type="molecule type" value="Genomic_DNA"/>
</dbReference>
<feature type="transmembrane region" description="Helical" evidence="6">
    <location>
        <begin position="150"/>
        <end position="167"/>
    </location>
</feature>
<dbReference type="InterPro" id="IPR052159">
    <property type="entry name" value="Competence_DNA_uptake"/>
</dbReference>
<feature type="transmembrane region" description="Helical" evidence="6">
    <location>
        <begin position="246"/>
        <end position="264"/>
    </location>
</feature>
<feature type="transmembrane region" description="Helical" evidence="6">
    <location>
        <begin position="332"/>
        <end position="352"/>
    </location>
</feature>
<dbReference type="AlphaFoldDB" id="A0A1F4V4A0"/>
<feature type="domain" description="ComEC/Rec2-related protein" evidence="7">
    <location>
        <begin position="101"/>
        <end position="347"/>
    </location>
</feature>
<evidence type="ECO:0000256" key="6">
    <source>
        <dbReference type="SAM" id="Phobius"/>
    </source>
</evidence>
<proteinExistence type="predicted"/>
<organism evidence="8 9">
    <name type="scientific">candidate division WWE3 bacterium RIFCSPLOWO2_01_FULL_39_13</name>
    <dbReference type="NCBI Taxonomy" id="1802624"/>
    <lineage>
        <taxon>Bacteria</taxon>
        <taxon>Katanobacteria</taxon>
    </lineage>
</organism>
<sequence>MGTGVVEGTILKHPYIKNGRQAFQVGNLTVMTGLYPKYKLGDMIRVITNEDKAVLGIVYYPHLEVTGHIGFLNKISDFRDRIIRKIQKLLPEPHADLVLGMTIGHKDDVPSSFNEMLKKVGIIHVVVVSGYNVSLVLTLVGIILIRLGRAVFFAGSIIVLFVFLLIAGLDPPIIRAVIMGSISTLALVLGEYKRTLYLLILSAFMMLAVNPRYISDISFQMTFMATMTVVLVSPLARGLPVVLQETLIIFSVNIAMIPLISYYFGSFSLLGLVSNILLLWEVPFITVLGIVLMISPFAMIKIVLIALLDYFLLICEAVDKLNFGVFQYQMNLPAIMVYYFVFTFVLRVLYLVKADSTET</sequence>
<feature type="transmembrane region" description="Helical" evidence="6">
    <location>
        <begin position="173"/>
        <end position="189"/>
    </location>
</feature>
<reference evidence="8 9" key="1">
    <citation type="journal article" date="2016" name="Nat. Commun.">
        <title>Thousands of microbial genomes shed light on interconnected biogeochemical processes in an aquifer system.</title>
        <authorList>
            <person name="Anantharaman K."/>
            <person name="Brown C.T."/>
            <person name="Hug L.A."/>
            <person name="Sharon I."/>
            <person name="Castelle C.J."/>
            <person name="Probst A.J."/>
            <person name="Thomas B.C."/>
            <person name="Singh A."/>
            <person name="Wilkins M.J."/>
            <person name="Karaoz U."/>
            <person name="Brodie E.L."/>
            <person name="Williams K.H."/>
            <person name="Hubbard S.S."/>
            <person name="Banfield J.F."/>
        </authorList>
    </citation>
    <scope>NUCLEOTIDE SEQUENCE [LARGE SCALE GENOMIC DNA]</scope>
</reference>
<dbReference type="InterPro" id="IPR004477">
    <property type="entry name" value="ComEC_N"/>
</dbReference>
<evidence type="ECO:0000256" key="3">
    <source>
        <dbReference type="ARBA" id="ARBA00022692"/>
    </source>
</evidence>
<keyword evidence="2" id="KW-1003">Cell membrane</keyword>